<dbReference type="AlphaFoldDB" id="A2E2P6"/>
<evidence type="ECO:0000256" key="1">
    <source>
        <dbReference type="SAM" id="Coils"/>
    </source>
</evidence>
<reference evidence="2" key="1">
    <citation type="submission" date="2006-10" db="EMBL/GenBank/DDBJ databases">
        <authorList>
            <person name="Amadeo P."/>
            <person name="Zhao Q."/>
            <person name="Wortman J."/>
            <person name="Fraser-Liggett C."/>
            <person name="Carlton J."/>
        </authorList>
    </citation>
    <scope>NUCLEOTIDE SEQUENCE</scope>
    <source>
        <strain evidence="2">G3</strain>
    </source>
</reference>
<keyword evidence="1" id="KW-0175">Coiled coil</keyword>
<evidence type="ECO:0000313" key="2">
    <source>
        <dbReference type="EMBL" id="EAY13074.1"/>
    </source>
</evidence>
<accession>A2E2P6</accession>
<gene>
    <name evidence="2" type="ORF">TVAG_212560</name>
</gene>
<organism evidence="2 3">
    <name type="scientific">Trichomonas vaginalis (strain ATCC PRA-98 / G3)</name>
    <dbReference type="NCBI Taxonomy" id="412133"/>
    <lineage>
        <taxon>Eukaryota</taxon>
        <taxon>Metamonada</taxon>
        <taxon>Parabasalia</taxon>
        <taxon>Trichomonadida</taxon>
        <taxon>Trichomonadidae</taxon>
        <taxon>Trichomonas</taxon>
    </lineage>
</organism>
<keyword evidence="3" id="KW-1185">Reference proteome</keyword>
<dbReference type="KEGG" id="tva:4771047"/>
<dbReference type="VEuPathDB" id="TrichDB:TVAG_212560"/>
<dbReference type="InParanoid" id="A2E2P6"/>
<dbReference type="VEuPathDB" id="TrichDB:TVAGG3_0166350"/>
<dbReference type="RefSeq" id="XP_001325297.1">
    <property type="nucleotide sequence ID" value="XM_001325262.1"/>
</dbReference>
<name>A2E2P6_TRIV3</name>
<evidence type="ECO:0000313" key="3">
    <source>
        <dbReference type="Proteomes" id="UP000001542"/>
    </source>
</evidence>
<protein>
    <submittedName>
        <fullName evidence="2">Uncharacterized protein</fullName>
    </submittedName>
</protein>
<dbReference type="SMR" id="A2E2P6"/>
<feature type="coiled-coil region" evidence="1">
    <location>
        <begin position="41"/>
        <end position="75"/>
    </location>
</feature>
<dbReference type="EMBL" id="DS113291">
    <property type="protein sequence ID" value="EAY13074.1"/>
    <property type="molecule type" value="Genomic_DNA"/>
</dbReference>
<dbReference type="Proteomes" id="UP000001542">
    <property type="component" value="Unassembled WGS sequence"/>
</dbReference>
<sequence length="79" mass="9498">MDEETLWRSRILEERANELIEYKMTASEQVESQIERVKGTLERQLRANQAYREHIKSLDQEIKQLKEIINSFGNNEEEM</sequence>
<reference evidence="2" key="2">
    <citation type="journal article" date="2007" name="Science">
        <title>Draft genome sequence of the sexually transmitted pathogen Trichomonas vaginalis.</title>
        <authorList>
            <person name="Carlton J.M."/>
            <person name="Hirt R.P."/>
            <person name="Silva J.C."/>
            <person name="Delcher A.L."/>
            <person name="Schatz M."/>
            <person name="Zhao Q."/>
            <person name="Wortman J.R."/>
            <person name="Bidwell S.L."/>
            <person name="Alsmark U.C.M."/>
            <person name="Besteiro S."/>
            <person name="Sicheritz-Ponten T."/>
            <person name="Noel C.J."/>
            <person name="Dacks J.B."/>
            <person name="Foster P.G."/>
            <person name="Simillion C."/>
            <person name="Van de Peer Y."/>
            <person name="Miranda-Saavedra D."/>
            <person name="Barton G.J."/>
            <person name="Westrop G.D."/>
            <person name="Mueller S."/>
            <person name="Dessi D."/>
            <person name="Fiori P.L."/>
            <person name="Ren Q."/>
            <person name="Paulsen I."/>
            <person name="Zhang H."/>
            <person name="Bastida-Corcuera F.D."/>
            <person name="Simoes-Barbosa A."/>
            <person name="Brown M.T."/>
            <person name="Hayes R.D."/>
            <person name="Mukherjee M."/>
            <person name="Okumura C.Y."/>
            <person name="Schneider R."/>
            <person name="Smith A.J."/>
            <person name="Vanacova S."/>
            <person name="Villalvazo M."/>
            <person name="Haas B.J."/>
            <person name="Pertea M."/>
            <person name="Feldblyum T.V."/>
            <person name="Utterback T.R."/>
            <person name="Shu C.L."/>
            <person name="Osoegawa K."/>
            <person name="de Jong P.J."/>
            <person name="Hrdy I."/>
            <person name="Horvathova L."/>
            <person name="Zubacova Z."/>
            <person name="Dolezal P."/>
            <person name="Malik S.B."/>
            <person name="Logsdon J.M. Jr."/>
            <person name="Henze K."/>
            <person name="Gupta A."/>
            <person name="Wang C.C."/>
            <person name="Dunne R.L."/>
            <person name="Upcroft J.A."/>
            <person name="Upcroft P."/>
            <person name="White O."/>
            <person name="Salzberg S.L."/>
            <person name="Tang P."/>
            <person name="Chiu C.-H."/>
            <person name="Lee Y.-S."/>
            <person name="Embley T.M."/>
            <person name="Coombs G.H."/>
            <person name="Mottram J.C."/>
            <person name="Tachezy J."/>
            <person name="Fraser-Liggett C.M."/>
            <person name="Johnson P.J."/>
        </authorList>
    </citation>
    <scope>NUCLEOTIDE SEQUENCE [LARGE SCALE GENOMIC DNA]</scope>
    <source>
        <strain evidence="2">G3</strain>
    </source>
</reference>
<proteinExistence type="predicted"/>